<dbReference type="EMBL" id="SRMF01000001">
    <property type="protein sequence ID" value="TGG95054.1"/>
    <property type="molecule type" value="Genomic_DNA"/>
</dbReference>
<dbReference type="EC" id="1.13.11.4" evidence="3"/>
<name>A0A4Z0WBA4_9GAMM</name>
<dbReference type="NCBIfam" id="TIGR02272">
    <property type="entry name" value="gentisate_1_2"/>
    <property type="match status" value="1"/>
</dbReference>
<dbReference type="PANTHER" id="PTHR41517:SF1">
    <property type="entry name" value="CUPIN"/>
    <property type="match status" value="1"/>
</dbReference>
<dbReference type="CDD" id="cd06992">
    <property type="entry name" value="cupin_GDO-like_C"/>
    <property type="match status" value="1"/>
</dbReference>
<dbReference type="InterPro" id="IPR011960">
    <property type="entry name" value="Gentisate_dOase"/>
</dbReference>
<dbReference type="InterPro" id="IPR047183">
    <property type="entry name" value="GDO-like"/>
</dbReference>
<organism evidence="5 6">
    <name type="scientific">Natronospirillum operosum</name>
    <dbReference type="NCBI Taxonomy" id="2759953"/>
    <lineage>
        <taxon>Bacteria</taxon>
        <taxon>Pseudomonadati</taxon>
        <taxon>Pseudomonadota</taxon>
        <taxon>Gammaproteobacteria</taxon>
        <taxon>Oceanospirillales</taxon>
        <taxon>Natronospirillaceae</taxon>
        <taxon>Natronospirillum</taxon>
    </lineage>
</organism>
<protein>
    <recommendedName>
        <fullName evidence="3">Gentisate 1,2-dioxygenase</fullName>
        <ecNumber evidence="3">1.13.11.4</ecNumber>
    </recommendedName>
</protein>
<dbReference type="PANTHER" id="PTHR41517">
    <property type="entry name" value="1,2-DIOXYGENASE PROTEIN-RELATED"/>
    <property type="match status" value="1"/>
</dbReference>
<dbReference type="RefSeq" id="WP_135480399.1">
    <property type="nucleotide sequence ID" value="NZ_SRMF01000001.1"/>
</dbReference>
<evidence type="ECO:0000313" key="6">
    <source>
        <dbReference type="Proteomes" id="UP000297475"/>
    </source>
</evidence>
<dbReference type="InterPro" id="IPR013096">
    <property type="entry name" value="Cupin_2"/>
</dbReference>
<dbReference type="Proteomes" id="UP000297475">
    <property type="component" value="Unassembled WGS sequence"/>
</dbReference>
<dbReference type="OrthoDB" id="285029at2"/>
<accession>A0A4Z0WBA4</accession>
<evidence type="ECO:0000256" key="3">
    <source>
        <dbReference type="NCBIfam" id="TIGR02272"/>
    </source>
</evidence>
<gene>
    <name evidence="5" type="primary">gtdA</name>
    <name evidence="5" type="ORF">E4656_01090</name>
</gene>
<dbReference type="CDD" id="cd02216">
    <property type="entry name" value="cupin_GDO-like_N"/>
    <property type="match status" value="1"/>
</dbReference>
<dbReference type="InterPro" id="IPR011051">
    <property type="entry name" value="RmlC_Cupin_sf"/>
</dbReference>
<keyword evidence="6" id="KW-1185">Reference proteome</keyword>
<evidence type="ECO:0000313" key="5">
    <source>
        <dbReference type="EMBL" id="TGG95054.1"/>
    </source>
</evidence>
<evidence type="ECO:0000256" key="1">
    <source>
        <dbReference type="ARBA" id="ARBA00022964"/>
    </source>
</evidence>
<dbReference type="InterPro" id="IPR014710">
    <property type="entry name" value="RmlC-like_jellyroll"/>
</dbReference>
<dbReference type="Pfam" id="PF07883">
    <property type="entry name" value="Cupin_2"/>
    <property type="match status" value="1"/>
</dbReference>
<dbReference type="AlphaFoldDB" id="A0A4Z0WBA4"/>
<dbReference type="Gene3D" id="2.60.120.10">
    <property type="entry name" value="Jelly Rolls"/>
    <property type="match status" value="1"/>
</dbReference>
<feature type="domain" description="Cupin type-2" evidence="4">
    <location>
        <begin position="93"/>
        <end position="160"/>
    </location>
</feature>
<keyword evidence="2 5" id="KW-0560">Oxidoreductase</keyword>
<proteinExistence type="predicted"/>
<sequence>MAFDYASPDRRRFYDKLSPLHAAPLWEVLKDIVPKEPASKASAHQWRYQELRPLLMESGQLLTAEEAERRVLVLENPGFPGESRTTASLYAGIQLILPGETAPAHRHTPSALRFLIEGEQGFTAVGGERTTMREGDFVITPAWAWHDHGNDGNGPVVWMDGLDIPMLRYFEAVFSEQSKSSRQVVSRPEGDSMATFGQGMLPIHAESPYGATTPIFNYPYERSRETLVTTAQNREPDPYSGHTLRYANPIDGGWAMPTMATWLTHLKSGENTLPVRSTDSMVMHVVEGSGEITIDNQVMVFQAKDVIAIPGWQWRHIKPSQDCFLFFFSDRAAHEKLGFFREQRQ</sequence>
<reference evidence="5 6" key="1">
    <citation type="submission" date="2019-04" db="EMBL/GenBank/DDBJ databases">
        <title>Natronospirillum operosus gen. nov., sp. nov., a haloalkaliphilic satellite isolated from decaying biomass of laboratory culture of cyanobacterium Geitlerinema sp. and proposal of Natronospirillaceae fam. nov. and Saccharospirillaceae fam. nov.</title>
        <authorList>
            <person name="Kevbrin V."/>
            <person name="Boltyanskaya Y."/>
            <person name="Koziaeva V."/>
            <person name="Grouzdev D.S."/>
            <person name="Park M."/>
            <person name="Cho J."/>
        </authorList>
    </citation>
    <scope>NUCLEOTIDE SEQUENCE [LARGE SCALE GENOMIC DNA]</scope>
    <source>
        <strain evidence="5 6">G-116</strain>
    </source>
</reference>
<dbReference type="GO" id="GO:0047922">
    <property type="term" value="F:gentisate 1,2-dioxygenase activity"/>
    <property type="evidence" value="ECO:0007669"/>
    <property type="project" value="UniProtKB-UniRule"/>
</dbReference>
<comment type="caution">
    <text evidence="5">The sequence shown here is derived from an EMBL/GenBank/DDBJ whole genome shotgun (WGS) entry which is preliminary data.</text>
</comment>
<evidence type="ECO:0000256" key="2">
    <source>
        <dbReference type="ARBA" id="ARBA00023002"/>
    </source>
</evidence>
<dbReference type="SUPFAM" id="SSF51182">
    <property type="entry name" value="RmlC-like cupins"/>
    <property type="match status" value="1"/>
</dbReference>
<evidence type="ECO:0000259" key="4">
    <source>
        <dbReference type="Pfam" id="PF07883"/>
    </source>
</evidence>
<keyword evidence="1 5" id="KW-0223">Dioxygenase</keyword>